<dbReference type="SMART" id="SM00674">
    <property type="entry name" value="CENPB"/>
    <property type="match status" value="1"/>
</dbReference>
<dbReference type="CDD" id="cd03469">
    <property type="entry name" value="Rieske_RO_Alpha_N"/>
    <property type="match status" value="1"/>
</dbReference>
<dbReference type="GO" id="GO:0019133">
    <property type="term" value="F:choline monooxygenase activity"/>
    <property type="evidence" value="ECO:0007669"/>
    <property type="project" value="UniProtKB-EC"/>
</dbReference>
<evidence type="ECO:0000256" key="16">
    <source>
        <dbReference type="PROSITE-ProRule" id="PRU00320"/>
    </source>
</evidence>
<dbReference type="Gene3D" id="1.10.10.60">
    <property type="entry name" value="Homeodomain-like"/>
    <property type="match status" value="1"/>
</dbReference>
<dbReference type="InterPro" id="IPR036397">
    <property type="entry name" value="RNaseH_sf"/>
</dbReference>
<dbReference type="PROSITE" id="PS50960">
    <property type="entry name" value="HTH_PSQ"/>
    <property type="match status" value="1"/>
</dbReference>
<dbReference type="GO" id="GO:0005634">
    <property type="term" value="C:nucleus"/>
    <property type="evidence" value="ECO:0007669"/>
    <property type="project" value="UniProtKB-SubCell"/>
</dbReference>
<feature type="compositionally biased region" description="Low complexity" evidence="17">
    <location>
        <begin position="383"/>
        <end position="398"/>
    </location>
</feature>
<feature type="domain" description="HTH CENPB-type" evidence="19">
    <location>
        <begin position="48"/>
        <end position="118"/>
    </location>
</feature>
<comment type="similarity">
    <text evidence="5">Belongs to the choline monooxygenase family.</text>
</comment>
<evidence type="ECO:0000256" key="3">
    <source>
        <dbReference type="ARBA" id="ARBA00004123"/>
    </source>
</evidence>
<dbReference type="PANTHER" id="PTHR43756:SF5">
    <property type="entry name" value="CHOLINE MONOOXYGENASE, CHLOROPLASTIC"/>
    <property type="match status" value="1"/>
</dbReference>
<comment type="cofactor">
    <cofactor evidence="1">
        <name>Fe cation</name>
        <dbReference type="ChEBI" id="CHEBI:24875"/>
    </cofactor>
</comment>
<dbReference type="Pfam" id="PF03184">
    <property type="entry name" value="DDE_1"/>
    <property type="match status" value="1"/>
</dbReference>
<name>A0AAV9SUQ1_9PEZI</name>
<evidence type="ECO:0000256" key="17">
    <source>
        <dbReference type="SAM" id="MobiDB-lite"/>
    </source>
</evidence>
<comment type="function">
    <text evidence="2">Catalyzes the first step of the osmoprotectant glycine betaine synthesis.</text>
</comment>
<dbReference type="GO" id="GO:0051537">
    <property type="term" value="F:2 iron, 2 sulfur cluster binding"/>
    <property type="evidence" value="ECO:0007669"/>
    <property type="project" value="UniProtKB-KW"/>
</dbReference>
<evidence type="ECO:0000313" key="22">
    <source>
        <dbReference type="Proteomes" id="UP001327957"/>
    </source>
</evidence>
<dbReference type="PROSITE" id="PS51253">
    <property type="entry name" value="HTH_CENPB"/>
    <property type="match status" value="1"/>
</dbReference>
<comment type="caution">
    <text evidence="21">The sequence shown here is derived from an EMBL/GenBank/DDBJ whole genome shotgun (WGS) entry which is preliminary data.</text>
</comment>
<evidence type="ECO:0000256" key="6">
    <source>
        <dbReference type="ARBA" id="ARBA00012763"/>
    </source>
</evidence>
<dbReference type="InterPro" id="IPR015879">
    <property type="entry name" value="Ring_hydroxy_dOase_asu_C_dom"/>
</dbReference>
<dbReference type="EMBL" id="JASAOK010000056">
    <property type="protein sequence ID" value="KAK6206315.1"/>
    <property type="molecule type" value="Genomic_DNA"/>
</dbReference>
<dbReference type="GO" id="GO:0005506">
    <property type="term" value="F:iron ion binding"/>
    <property type="evidence" value="ECO:0007669"/>
    <property type="project" value="InterPro"/>
</dbReference>
<evidence type="ECO:0000256" key="13">
    <source>
        <dbReference type="ARBA" id="ARBA00023125"/>
    </source>
</evidence>
<keyword evidence="22" id="KW-1185">Reference proteome</keyword>
<feature type="domain" description="HTH psq-type" evidence="18">
    <location>
        <begin position="1"/>
        <end position="46"/>
    </location>
</feature>
<feature type="region of interest" description="Disordered" evidence="17">
    <location>
        <begin position="383"/>
        <end position="410"/>
    </location>
</feature>
<dbReference type="Gene3D" id="3.30.420.10">
    <property type="entry name" value="Ribonuclease H-like superfamily/Ribonuclease H"/>
    <property type="match status" value="1"/>
</dbReference>
<accession>A0AAV9SUQ1</accession>
<keyword evidence="14 16" id="KW-0539">Nucleus</keyword>
<dbReference type="Pfam" id="PF03221">
    <property type="entry name" value="HTH_Tnp_Tc5"/>
    <property type="match status" value="1"/>
</dbReference>
<sequence length="824" mass="92552">MVRYSEDELNQALEAISNGLSLRKASLQYGVPRSTLQLRLQGSQARSIAFSDLQRLSPSQEAKLAEWVRIQHALGLPPSHQQVKEFAGRILHAMGDTQPVGRGWIQAFIRRNPSVKVQRSRSIDSRRVNGASTEVIRDWFKHLAIPEIISIKPANRYNMDETGILEGQGSNGLVLGMSETKSVRKKQPGSRAWVSIIECISALGYVLNPLVIYKGKAVQQQWFPLDLSPYEGWQFTATENGWTSDATAVEWLQKVFIPQTLPQGKEVRLLIMDGHGSHTTTDFMWLCYINNIHLLFLPPHTSHVLQPLDQSVFSPVKSAYRKELGYLSQWNDSTIVGKRNFIGCYQKARTAGMTMQNIRSGWKWTGLWPVSMAKPLMSSLLLPTTPKPSASSDQVSKGQSGGKEGKEAEGWASASSAVVWSTPRKMKDLAGQLKLFTELDNDASTQRLLFIKVKKGFSEQSYNLATAQHKLELLQAQVNNTAVRKRRAVQIDPNTKFANIKDIQQAQIEAGDKEDDEAESSASDNPSEAGSCIAGDFLSFVYAGFPFFLVQDRDGNVNGFHNVCRHRAYPVVEKQSGKASILSCKYHGWSYGFKGNLAKAPRFDTVDSFDKSQNGLHPIHVRVDPSGFIWVNLQAGEPDIKWEDDFGGVYQKPRMQNFDFAGGYNYDHVWEMELEANWKTVIENYNECYHCPTSHPLIAGVSDLKKYRVHPSGGCLEHEIVNKKGHDEEDEFRRSITFFYPSTSVTITQNFFYIQRMIPVAPTKTRIENEIYRSHNATDAEFAAINAFYKQVLDEDRELCIGAQANLNAGVFTSGALHPDKEKV</sequence>
<feature type="DNA-binding region" description="H-T-H motif" evidence="16">
    <location>
        <begin position="22"/>
        <end position="42"/>
    </location>
</feature>
<evidence type="ECO:0000256" key="10">
    <source>
        <dbReference type="ARBA" id="ARBA00023002"/>
    </source>
</evidence>
<dbReference type="InterPro" id="IPR004875">
    <property type="entry name" value="DDE_SF_endonuclease_dom"/>
</dbReference>
<evidence type="ECO:0000256" key="14">
    <source>
        <dbReference type="ARBA" id="ARBA00023242"/>
    </source>
</evidence>
<evidence type="ECO:0000256" key="1">
    <source>
        <dbReference type="ARBA" id="ARBA00001962"/>
    </source>
</evidence>
<dbReference type="PRINTS" id="PR00090">
    <property type="entry name" value="RNGDIOXGNASE"/>
</dbReference>
<dbReference type="InterPro" id="IPR001663">
    <property type="entry name" value="Rng_hydr_dOase-A"/>
</dbReference>
<dbReference type="SUPFAM" id="SSF46689">
    <property type="entry name" value="Homeodomain-like"/>
    <property type="match status" value="2"/>
</dbReference>
<gene>
    <name evidence="21" type="ORF">QIS74_13734</name>
</gene>
<feature type="domain" description="Rieske" evidence="20">
    <location>
        <begin position="524"/>
        <end position="609"/>
    </location>
</feature>
<dbReference type="GO" id="GO:0003677">
    <property type="term" value="F:DNA binding"/>
    <property type="evidence" value="ECO:0007669"/>
    <property type="project" value="UniProtKB-UniRule"/>
</dbReference>
<organism evidence="21 22">
    <name type="scientific">Colletotrichum tabaci</name>
    <dbReference type="NCBI Taxonomy" id="1209068"/>
    <lineage>
        <taxon>Eukaryota</taxon>
        <taxon>Fungi</taxon>
        <taxon>Dikarya</taxon>
        <taxon>Ascomycota</taxon>
        <taxon>Pezizomycotina</taxon>
        <taxon>Sordariomycetes</taxon>
        <taxon>Hypocreomycetidae</taxon>
        <taxon>Glomerellales</taxon>
        <taxon>Glomerellaceae</taxon>
        <taxon>Colletotrichum</taxon>
        <taxon>Colletotrichum destructivum species complex</taxon>
    </lineage>
</organism>
<evidence type="ECO:0000256" key="8">
    <source>
        <dbReference type="ARBA" id="ARBA00022714"/>
    </source>
</evidence>
<dbReference type="InterPro" id="IPR017941">
    <property type="entry name" value="Rieske_2Fe-2S"/>
</dbReference>
<dbReference type="PROSITE" id="PS51296">
    <property type="entry name" value="RIESKE"/>
    <property type="match status" value="1"/>
</dbReference>
<comment type="catalytic activity">
    <reaction evidence="15">
        <text>choline + 2 reduced [2Fe-2S]-[ferredoxin] + O2 + 2 H(+) = betaine aldehyde hydrate + 2 oxidized [2Fe-2S]-[ferredoxin] + H2O</text>
        <dbReference type="Rhea" id="RHEA:17769"/>
        <dbReference type="Rhea" id="RHEA-COMP:10000"/>
        <dbReference type="Rhea" id="RHEA-COMP:10001"/>
        <dbReference type="ChEBI" id="CHEBI:15354"/>
        <dbReference type="ChEBI" id="CHEBI:15377"/>
        <dbReference type="ChEBI" id="CHEBI:15378"/>
        <dbReference type="ChEBI" id="CHEBI:15379"/>
        <dbReference type="ChEBI" id="CHEBI:15870"/>
        <dbReference type="ChEBI" id="CHEBI:33737"/>
        <dbReference type="ChEBI" id="CHEBI:33738"/>
        <dbReference type="EC" id="1.14.15.7"/>
    </reaction>
</comment>
<evidence type="ECO:0000256" key="7">
    <source>
        <dbReference type="ARBA" id="ARBA00014931"/>
    </source>
</evidence>
<dbReference type="SUPFAM" id="SSF50022">
    <property type="entry name" value="ISP domain"/>
    <property type="match status" value="1"/>
</dbReference>
<keyword evidence="11" id="KW-0408">Iron</keyword>
<evidence type="ECO:0000259" key="20">
    <source>
        <dbReference type="PROSITE" id="PS51296"/>
    </source>
</evidence>
<dbReference type="InterPro" id="IPR006600">
    <property type="entry name" value="HTH_CenpB_DNA-bd_dom"/>
</dbReference>
<evidence type="ECO:0000256" key="11">
    <source>
        <dbReference type="ARBA" id="ARBA00023004"/>
    </source>
</evidence>
<evidence type="ECO:0000259" key="19">
    <source>
        <dbReference type="PROSITE" id="PS51253"/>
    </source>
</evidence>
<reference evidence="21 22" key="1">
    <citation type="submission" date="2023-04" db="EMBL/GenBank/DDBJ databases">
        <title>Colletotrichum tabacum stain YC1 causing leaf anthracnose on Nicotiana tabacum(L.) cv.</title>
        <authorList>
            <person name="Ji Z."/>
            <person name="Wang M."/>
            <person name="Zhang J."/>
            <person name="Wang N."/>
            <person name="Zhou Z."/>
        </authorList>
    </citation>
    <scope>NUCLEOTIDE SEQUENCE [LARGE SCALE GENOMIC DNA]</scope>
    <source>
        <strain evidence="21 22">YC1</strain>
    </source>
</reference>
<evidence type="ECO:0000256" key="9">
    <source>
        <dbReference type="ARBA" id="ARBA00022723"/>
    </source>
</evidence>
<dbReference type="SUPFAM" id="SSF55961">
    <property type="entry name" value="Bet v1-like"/>
    <property type="match status" value="1"/>
</dbReference>
<proteinExistence type="inferred from homology"/>
<comment type="subcellular location">
    <subcellularLocation>
        <location evidence="3 16">Nucleus</location>
    </subcellularLocation>
</comment>
<keyword evidence="9" id="KW-0479">Metal-binding</keyword>
<dbReference type="InterPro" id="IPR009057">
    <property type="entry name" value="Homeodomain-like_sf"/>
</dbReference>
<evidence type="ECO:0000256" key="4">
    <source>
        <dbReference type="ARBA" id="ARBA00004866"/>
    </source>
</evidence>
<keyword evidence="8" id="KW-0001">2Fe-2S</keyword>
<dbReference type="InterPro" id="IPR036922">
    <property type="entry name" value="Rieske_2Fe-2S_sf"/>
</dbReference>
<evidence type="ECO:0000256" key="2">
    <source>
        <dbReference type="ARBA" id="ARBA00002149"/>
    </source>
</evidence>
<dbReference type="EC" id="1.14.15.7" evidence="6"/>
<keyword evidence="10" id="KW-0560">Oxidoreductase</keyword>
<protein>
    <recommendedName>
        <fullName evidence="7">Choline monooxygenase, chloroplastic</fullName>
        <ecNumber evidence="6">1.14.15.7</ecNumber>
    </recommendedName>
</protein>
<dbReference type="Gene3D" id="2.102.10.10">
    <property type="entry name" value="Rieske [2Fe-2S] iron-sulphur domain"/>
    <property type="match status" value="1"/>
</dbReference>
<dbReference type="CDD" id="cd00680">
    <property type="entry name" value="RHO_alpha_C"/>
    <property type="match status" value="1"/>
</dbReference>
<dbReference type="Proteomes" id="UP001327957">
    <property type="component" value="Unassembled WGS sequence"/>
</dbReference>
<evidence type="ECO:0000256" key="5">
    <source>
        <dbReference type="ARBA" id="ARBA00010848"/>
    </source>
</evidence>
<evidence type="ECO:0000256" key="12">
    <source>
        <dbReference type="ARBA" id="ARBA00023014"/>
    </source>
</evidence>
<dbReference type="Pfam" id="PF00848">
    <property type="entry name" value="Ring_hydroxyl_A"/>
    <property type="match status" value="1"/>
</dbReference>
<feature type="region of interest" description="Disordered" evidence="17">
    <location>
        <begin position="509"/>
        <end position="528"/>
    </location>
</feature>
<dbReference type="AlphaFoldDB" id="A0AAV9SUQ1"/>
<dbReference type="PANTHER" id="PTHR43756">
    <property type="entry name" value="CHOLINE MONOOXYGENASE, CHLOROPLASTIC"/>
    <property type="match status" value="1"/>
</dbReference>
<evidence type="ECO:0000259" key="18">
    <source>
        <dbReference type="PROSITE" id="PS50960"/>
    </source>
</evidence>
<keyword evidence="13 16" id="KW-0238">DNA-binding</keyword>
<dbReference type="InterPro" id="IPR007889">
    <property type="entry name" value="HTH_Psq"/>
</dbReference>
<dbReference type="Pfam" id="PF05225">
    <property type="entry name" value="HTH_psq"/>
    <property type="match status" value="1"/>
</dbReference>
<keyword evidence="12" id="KW-0411">Iron-sulfur</keyword>
<dbReference type="Gene3D" id="3.90.380.10">
    <property type="entry name" value="Naphthalene 1,2-dioxygenase Alpha Subunit, Chain A, domain 1"/>
    <property type="match status" value="2"/>
</dbReference>
<evidence type="ECO:0000256" key="15">
    <source>
        <dbReference type="ARBA" id="ARBA00049097"/>
    </source>
</evidence>
<evidence type="ECO:0000313" key="21">
    <source>
        <dbReference type="EMBL" id="KAK6206315.1"/>
    </source>
</evidence>
<comment type="pathway">
    <text evidence="4">Amine and polyamine biosynthesis; betaine biosynthesis via choline pathway; betaine aldehyde from choline (monooxygenase route): step 1/1.</text>
</comment>
<dbReference type="Pfam" id="PF00355">
    <property type="entry name" value="Rieske"/>
    <property type="match status" value="1"/>
</dbReference>